<keyword evidence="5" id="KW-0732">Signal</keyword>
<gene>
    <name evidence="7" type="ORF">DVH24_002013</name>
</gene>
<evidence type="ECO:0000256" key="5">
    <source>
        <dbReference type="ARBA" id="ARBA00022729"/>
    </source>
</evidence>
<dbReference type="Pfam" id="PF05938">
    <property type="entry name" value="Self-incomp_S1"/>
    <property type="match status" value="1"/>
</dbReference>
<evidence type="ECO:0000313" key="7">
    <source>
        <dbReference type="EMBL" id="RXH78495.1"/>
    </source>
</evidence>
<dbReference type="PANTHER" id="PTHR31232:SF152">
    <property type="entry name" value="S-PROTEIN HOMOLOG"/>
    <property type="match status" value="1"/>
</dbReference>
<name>A0A498I8W6_MALDO</name>
<evidence type="ECO:0000256" key="4">
    <source>
        <dbReference type="ARBA" id="ARBA00022525"/>
    </source>
</evidence>
<organism evidence="7 8">
    <name type="scientific">Malus domestica</name>
    <name type="common">Apple</name>
    <name type="synonym">Pyrus malus</name>
    <dbReference type="NCBI Taxonomy" id="3750"/>
    <lineage>
        <taxon>Eukaryota</taxon>
        <taxon>Viridiplantae</taxon>
        <taxon>Streptophyta</taxon>
        <taxon>Embryophyta</taxon>
        <taxon>Tracheophyta</taxon>
        <taxon>Spermatophyta</taxon>
        <taxon>Magnoliopsida</taxon>
        <taxon>eudicotyledons</taxon>
        <taxon>Gunneridae</taxon>
        <taxon>Pentapetalae</taxon>
        <taxon>rosids</taxon>
        <taxon>fabids</taxon>
        <taxon>Rosales</taxon>
        <taxon>Rosaceae</taxon>
        <taxon>Amygdaloideae</taxon>
        <taxon>Maleae</taxon>
        <taxon>Malus</taxon>
    </lineage>
</organism>
<evidence type="ECO:0000256" key="1">
    <source>
        <dbReference type="ARBA" id="ARBA00004613"/>
    </source>
</evidence>
<dbReference type="GO" id="GO:0005576">
    <property type="term" value="C:extracellular region"/>
    <property type="evidence" value="ECO:0007669"/>
    <property type="project" value="UniProtKB-SubCell"/>
</dbReference>
<sequence>MSLFCPLTAVYSHNTAKASLKLNASLAHPKYTDMKTLTILLIFAFPTICQGATFWVPTDVKMINGLSPRTDLNVRCRSKNDDLGLHSLRPGGSFEFRFRPNYWRTTRFYCSFRWSGQFRRFDIFVHKRDDCRHCTWMITTLGPCRCNQDNKNYDKCYPWDKD</sequence>
<evidence type="ECO:0000256" key="2">
    <source>
        <dbReference type="ARBA" id="ARBA00005581"/>
    </source>
</evidence>
<comment type="similarity">
    <text evidence="2 6">Belongs to the plant self-incompatibility (S1) protein family.</text>
</comment>
<comment type="caution">
    <text evidence="7">The sequence shown here is derived from an EMBL/GenBank/DDBJ whole genome shotgun (WGS) entry which is preliminary data.</text>
</comment>
<dbReference type="Proteomes" id="UP000290289">
    <property type="component" value="Chromosome 13"/>
</dbReference>
<keyword evidence="3 6" id="KW-0713">Self-incompatibility</keyword>
<keyword evidence="8" id="KW-1185">Reference proteome</keyword>
<accession>A0A498I8W6</accession>
<evidence type="ECO:0000256" key="6">
    <source>
        <dbReference type="RuleBase" id="RU367044"/>
    </source>
</evidence>
<reference evidence="7 8" key="1">
    <citation type="submission" date="2018-10" db="EMBL/GenBank/DDBJ databases">
        <title>A high-quality apple genome assembly.</title>
        <authorList>
            <person name="Hu J."/>
        </authorList>
    </citation>
    <scope>NUCLEOTIDE SEQUENCE [LARGE SCALE GENOMIC DNA]</scope>
    <source>
        <strain evidence="8">cv. HFTH1</strain>
        <tissue evidence="7">Young leaf</tissue>
    </source>
</reference>
<evidence type="ECO:0000256" key="3">
    <source>
        <dbReference type="ARBA" id="ARBA00022471"/>
    </source>
</evidence>
<dbReference type="PANTHER" id="PTHR31232">
    <property type="match status" value="1"/>
</dbReference>
<dbReference type="GO" id="GO:0060320">
    <property type="term" value="P:rejection of self pollen"/>
    <property type="evidence" value="ECO:0007669"/>
    <property type="project" value="UniProtKB-KW"/>
</dbReference>
<evidence type="ECO:0000313" key="8">
    <source>
        <dbReference type="Proteomes" id="UP000290289"/>
    </source>
</evidence>
<protein>
    <recommendedName>
        <fullName evidence="6">S-protein homolog</fullName>
    </recommendedName>
</protein>
<keyword evidence="4 6" id="KW-0964">Secreted</keyword>
<dbReference type="EMBL" id="RDQH01000339">
    <property type="protein sequence ID" value="RXH78495.1"/>
    <property type="molecule type" value="Genomic_DNA"/>
</dbReference>
<comment type="subcellular location">
    <subcellularLocation>
        <location evidence="1 6">Secreted</location>
    </subcellularLocation>
</comment>
<dbReference type="InterPro" id="IPR010264">
    <property type="entry name" value="Self-incomp_S1"/>
</dbReference>
<dbReference type="AlphaFoldDB" id="A0A498I8W6"/>
<proteinExistence type="inferred from homology"/>